<keyword evidence="11" id="KW-1185">Reference proteome</keyword>
<evidence type="ECO:0000256" key="5">
    <source>
        <dbReference type="ARBA" id="ARBA00023136"/>
    </source>
</evidence>
<evidence type="ECO:0000256" key="6">
    <source>
        <dbReference type="ARBA" id="ARBA00023316"/>
    </source>
</evidence>
<comment type="function">
    <text evidence="7">Causes loosening and extension of plant cell walls by disrupting non-covalent bonding between cellulose microfibrils and matrix glucans. No enzymatic activity has been found.</text>
</comment>
<accession>A0A9D4WC49</accession>
<dbReference type="OrthoDB" id="5823761at2759"/>
<dbReference type="SUPFAM" id="SSF49590">
    <property type="entry name" value="PHL pollen allergen"/>
    <property type="match status" value="1"/>
</dbReference>
<keyword evidence="2 7" id="KW-0134">Cell wall</keyword>
<evidence type="ECO:0000256" key="3">
    <source>
        <dbReference type="ARBA" id="ARBA00022525"/>
    </source>
</evidence>
<dbReference type="Gene3D" id="2.60.40.760">
    <property type="entry name" value="Expansin, cellulose-binding-like domain"/>
    <property type="match status" value="1"/>
</dbReference>
<dbReference type="Pfam" id="PF03330">
    <property type="entry name" value="DPBB_1"/>
    <property type="match status" value="1"/>
</dbReference>
<dbReference type="Gramene" id="Psat6g157640.1">
    <property type="protein sequence ID" value="Psat6g157640.1.cds"/>
    <property type="gene ID" value="Psat6g157640"/>
</dbReference>
<comment type="similarity">
    <text evidence="1 7">Belongs to the expansin family. Expansin A subfamily.</text>
</comment>
<dbReference type="PROSITE" id="PS50843">
    <property type="entry name" value="EXPANSIN_CBD"/>
    <property type="match status" value="1"/>
</dbReference>
<dbReference type="InterPro" id="IPR007118">
    <property type="entry name" value="Expan_Lol_pI"/>
</dbReference>
<dbReference type="SUPFAM" id="SSF50685">
    <property type="entry name" value="Barwin-like endoglucanases"/>
    <property type="match status" value="1"/>
</dbReference>
<dbReference type="PRINTS" id="PR01225">
    <property type="entry name" value="EXPANSNFAMLY"/>
</dbReference>
<keyword evidence="4 7" id="KW-0732">Signal</keyword>
<dbReference type="Proteomes" id="UP001058974">
    <property type="component" value="Chromosome 6"/>
</dbReference>
<feature type="signal peptide" evidence="7">
    <location>
        <begin position="1"/>
        <end position="25"/>
    </location>
</feature>
<evidence type="ECO:0000313" key="10">
    <source>
        <dbReference type="EMBL" id="KAI5398823.1"/>
    </source>
</evidence>
<dbReference type="Pfam" id="PF01357">
    <property type="entry name" value="Expansin_C"/>
    <property type="match status" value="1"/>
</dbReference>
<dbReference type="GO" id="GO:0009653">
    <property type="term" value="P:anatomical structure morphogenesis"/>
    <property type="evidence" value="ECO:0007669"/>
    <property type="project" value="UniProtKB-ARBA"/>
</dbReference>
<gene>
    <name evidence="10" type="ORF">KIW84_064272</name>
</gene>
<evidence type="ECO:0000313" key="11">
    <source>
        <dbReference type="Proteomes" id="UP001058974"/>
    </source>
</evidence>
<evidence type="ECO:0000256" key="1">
    <source>
        <dbReference type="ARBA" id="ARBA00005392"/>
    </source>
</evidence>
<evidence type="ECO:0000259" key="8">
    <source>
        <dbReference type="PROSITE" id="PS50842"/>
    </source>
</evidence>
<dbReference type="EMBL" id="JAMSHJ010000006">
    <property type="protein sequence ID" value="KAI5398823.1"/>
    <property type="molecule type" value="Genomic_DNA"/>
</dbReference>
<dbReference type="AlphaFoldDB" id="A0A9D4WC49"/>
<sequence length="250" mass="27686">MEKLIFIGVVVLMGLFTSELRVTSAVWQRAHATFYDGPKGGACGYGDQLIGDYGTNTAALSMVLFNDGKSCGGCYQIVCDASQVPQWCHKGTSITVTATNFCPPNYNLPNDNGGWCNPPRPHFDMSQSAFESIAIYRAGIVPIFYRKVWCKKRDGGMKFTMNGNDYFNLVVISNVGGAGDISNVWIKGSKMEKWESMSKNWGANWLSSRYLNGQSLSFRIQLSDGRSVIAKDVVPSNWRFGQTFFSNVKL</sequence>
<dbReference type="PRINTS" id="PR01226">
    <property type="entry name" value="EXPANSIN"/>
</dbReference>
<dbReference type="InterPro" id="IPR002963">
    <property type="entry name" value="Expansin"/>
</dbReference>
<keyword evidence="6 7" id="KW-0961">Cell wall biogenesis/degradation</keyword>
<comment type="subcellular location">
    <subcellularLocation>
        <location evidence="7">Secreted</location>
        <location evidence="7">Cell wall</location>
    </subcellularLocation>
    <subcellularLocation>
        <location evidence="7">Membrane</location>
        <topology evidence="7">Peripheral membrane protein</topology>
    </subcellularLocation>
</comment>
<evidence type="ECO:0000259" key="9">
    <source>
        <dbReference type="PROSITE" id="PS50843"/>
    </source>
</evidence>
<protein>
    <recommendedName>
        <fullName evidence="7">Expansin</fullName>
    </recommendedName>
</protein>
<dbReference type="GO" id="GO:0005576">
    <property type="term" value="C:extracellular region"/>
    <property type="evidence" value="ECO:0007669"/>
    <property type="project" value="InterPro"/>
</dbReference>
<dbReference type="GO" id="GO:0009664">
    <property type="term" value="P:plant-type cell wall organization"/>
    <property type="evidence" value="ECO:0007669"/>
    <property type="project" value="InterPro"/>
</dbReference>
<comment type="caution">
    <text evidence="10">The sequence shown here is derived from an EMBL/GenBank/DDBJ whole genome shotgun (WGS) entry which is preliminary data.</text>
</comment>
<dbReference type="InterPro" id="IPR036908">
    <property type="entry name" value="RlpA-like_sf"/>
</dbReference>
<dbReference type="SMART" id="SM00837">
    <property type="entry name" value="DPBB_1"/>
    <property type="match status" value="1"/>
</dbReference>
<proteinExistence type="inferred from homology"/>
<name>A0A9D4WC49_PEA</name>
<feature type="domain" description="Expansin-like EG45" evidence="8">
    <location>
        <begin position="40"/>
        <end position="155"/>
    </location>
</feature>
<evidence type="ECO:0000256" key="4">
    <source>
        <dbReference type="ARBA" id="ARBA00022729"/>
    </source>
</evidence>
<feature type="chain" id="PRO_5039753817" description="Expansin" evidence="7">
    <location>
        <begin position="26"/>
        <end position="250"/>
    </location>
</feature>
<evidence type="ECO:0000256" key="2">
    <source>
        <dbReference type="ARBA" id="ARBA00022512"/>
    </source>
</evidence>
<dbReference type="PROSITE" id="PS50842">
    <property type="entry name" value="EXPANSIN_EG45"/>
    <property type="match status" value="1"/>
</dbReference>
<evidence type="ECO:0000256" key="7">
    <source>
        <dbReference type="RuleBase" id="RU365023"/>
    </source>
</evidence>
<dbReference type="GO" id="GO:0016020">
    <property type="term" value="C:membrane"/>
    <property type="evidence" value="ECO:0007669"/>
    <property type="project" value="UniProtKB-SubCell"/>
</dbReference>
<dbReference type="PANTHER" id="PTHR31867">
    <property type="entry name" value="EXPANSIN-A15"/>
    <property type="match status" value="1"/>
</dbReference>
<dbReference type="Gramene" id="Psat06G0427200-T1">
    <property type="protein sequence ID" value="KAI5398823.1"/>
    <property type="gene ID" value="KIW84_064272"/>
</dbReference>
<reference evidence="10 11" key="1">
    <citation type="journal article" date="2022" name="Nat. Genet.">
        <title>Improved pea reference genome and pan-genome highlight genomic features and evolutionary characteristics.</title>
        <authorList>
            <person name="Yang T."/>
            <person name="Liu R."/>
            <person name="Luo Y."/>
            <person name="Hu S."/>
            <person name="Wang D."/>
            <person name="Wang C."/>
            <person name="Pandey M.K."/>
            <person name="Ge S."/>
            <person name="Xu Q."/>
            <person name="Li N."/>
            <person name="Li G."/>
            <person name="Huang Y."/>
            <person name="Saxena R.K."/>
            <person name="Ji Y."/>
            <person name="Li M."/>
            <person name="Yan X."/>
            <person name="He Y."/>
            <person name="Liu Y."/>
            <person name="Wang X."/>
            <person name="Xiang C."/>
            <person name="Varshney R.K."/>
            <person name="Ding H."/>
            <person name="Gao S."/>
            <person name="Zong X."/>
        </authorList>
    </citation>
    <scope>NUCLEOTIDE SEQUENCE [LARGE SCALE GENOMIC DNA]</scope>
    <source>
        <strain evidence="10 11">cv. Zhongwan 6</strain>
    </source>
</reference>
<dbReference type="InterPro" id="IPR007112">
    <property type="entry name" value="Expansin/allergen_DPBB_dom"/>
</dbReference>
<dbReference type="Gramene" id="PSAT_LOCUS27409_t1">
    <property type="protein sequence ID" value="CAL5208753.1"/>
    <property type="gene ID" value="PSAT_LOCUS27409"/>
</dbReference>
<dbReference type="CDD" id="cd22274">
    <property type="entry name" value="DPBB_EXPA_N"/>
    <property type="match status" value="1"/>
</dbReference>
<dbReference type="Gene3D" id="2.40.40.10">
    <property type="entry name" value="RlpA-like domain"/>
    <property type="match status" value="1"/>
</dbReference>
<dbReference type="InterPro" id="IPR036749">
    <property type="entry name" value="Expansin_CBD_sf"/>
</dbReference>
<dbReference type="InterPro" id="IPR007117">
    <property type="entry name" value="Expansin_CBD"/>
</dbReference>
<keyword evidence="5" id="KW-0472">Membrane</keyword>
<dbReference type="InterPro" id="IPR009009">
    <property type="entry name" value="RlpA-like_DPBB"/>
</dbReference>
<feature type="domain" description="Expansin-like CBD" evidence="9">
    <location>
        <begin position="166"/>
        <end position="246"/>
    </location>
</feature>
<keyword evidence="3 7" id="KW-0964">Secreted</keyword>
<organism evidence="10 11">
    <name type="scientific">Pisum sativum</name>
    <name type="common">Garden pea</name>
    <name type="synonym">Lathyrus oleraceus</name>
    <dbReference type="NCBI Taxonomy" id="3888"/>
    <lineage>
        <taxon>Eukaryota</taxon>
        <taxon>Viridiplantae</taxon>
        <taxon>Streptophyta</taxon>
        <taxon>Embryophyta</taxon>
        <taxon>Tracheophyta</taxon>
        <taxon>Spermatophyta</taxon>
        <taxon>Magnoliopsida</taxon>
        <taxon>eudicotyledons</taxon>
        <taxon>Gunneridae</taxon>
        <taxon>Pentapetalae</taxon>
        <taxon>rosids</taxon>
        <taxon>fabids</taxon>
        <taxon>Fabales</taxon>
        <taxon>Fabaceae</taxon>
        <taxon>Papilionoideae</taxon>
        <taxon>50 kb inversion clade</taxon>
        <taxon>NPAAA clade</taxon>
        <taxon>Hologalegina</taxon>
        <taxon>IRL clade</taxon>
        <taxon>Fabeae</taxon>
        <taxon>Lathyrus</taxon>
    </lineage>
</organism>